<dbReference type="GO" id="GO:0016787">
    <property type="term" value="F:hydrolase activity"/>
    <property type="evidence" value="ECO:0007669"/>
    <property type="project" value="UniProtKB-KW"/>
</dbReference>
<accession>A0AAQ1RWC9</accession>
<comment type="caution">
    <text evidence="3">The sequence shown here is derived from an EMBL/GenBank/DDBJ whole genome shotgun (WGS) entry which is preliminary data.</text>
</comment>
<reference evidence="2 5" key="3">
    <citation type="journal article" date="2019" name="Nat. Med.">
        <title>A library of human gut bacterial isolates paired with longitudinal multiomics data enables mechanistic microbiome research.</title>
        <authorList>
            <person name="Poyet M."/>
            <person name="Groussin M."/>
            <person name="Gibbons S.M."/>
            <person name="Avila-Pacheco J."/>
            <person name="Jiang X."/>
            <person name="Kearney S.M."/>
            <person name="Perrotta A.R."/>
            <person name="Berdy B."/>
            <person name="Zhao S."/>
            <person name="Lieberman T.D."/>
            <person name="Swanson P.K."/>
            <person name="Smith M."/>
            <person name="Roesemann S."/>
            <person name="Alexander J.E."/>
            <person name="Rich S.A."/>
            <person name="Livny J."/>
            <person name="Vlamakis H."/>
            <person name="Clish C."/>
            <person name="Bullock K."/>
            <person name="Deik A."/>
            <person name="Scott J."/>
            <person name="Pierce K.A."/>
            <person name="Xavier R.J."/>
            <person name="Alm E.J."/>
        </authorList>
    </citation>
    <scope>NUCLEOTIDE SEQUENCE [LARGE SCALE GENOMIC DNA]</scope>
    <source>
        <strain evidence="2 5">BIOML-A2</strain>
    </source>
</reference>
<dbReference type="CDD" id="cd05826">
    <property type="entry name" value="Sortase_B"/>
    <property type="match status" value="1"/>
</dbReference>
<gene>
    <name evidence="2" type="ORF">GT747_00075</name>
    <name evidence="3" type="ORF">SAMN05444424_1837</name>
</gene>
<sequence>MDRGEKSAPRPTGAGRVSLLARVALLALPALGEWALERLALLGRAAGYGLLALGEWLGERCLALLRRAGDDLGQAGERALRGDGAAGAALVLCLLVASTPALAGLLPAAPQAVAAPHLQAAGEALVAPPEDPLAYLQPLYAQNSDLVGWIAVEGTGIDFPVVRERAAPYYLTHNFAREGDRFGTPFIKHEISLEDRPDNLVVYGHNMPHSEKMFGPLEGYRDAAFCRAHPTLRFDTLTQAGEYRVVAVLLTRVYRQGEEGFRYYAETDFPDEASFAYFYENIKEGSLYDTGVEASYGDSFLTLSTCVYDWENGRLAVVAKRVSP</sequence>
<evidence type="ECO:0000313" key="5">
    <source>
        <dbReference type="Proteomes" id="UP000474718"/>
    </source>
</evidence>
<evidence type="ECO:0000313" key="2">
    <source>
        <dbReference type="EMBL" id="MZL68170.1"/>
    </source>
</evidence>
<feature type="active site" description="Acyl-thioester intermediate" evidence="1">
    <location>
        <position position="306"/>
    </location>
</feature>
<dbReference type="Proteomes" id="UP000474718">
    <property type="component" value="Unassembled WGS sequence"/>
</dbReference>
<name>A0AAQ1RWC9_9FIRM</name>
<reference evidence="4" key="2">
    <citation type="submission" date="2016-11" db="EMBL/GenBank/DDBJ databases">
        <authorList>
            <person name="Jaros S."/>
            <person name="Januszkiewicz K."/>
            <person name="Wedrychowicz H."/>
        </authorList>
    </citation>
    <scope>NUCLEOTIDE SEQUENCE [LARGE SCALE GENOMIC DNA]</scope>
    <source>
        <strain evidence="4">DSM 4029</strain>
    </source>
</reference>
<protein>
    <submittedName>
        <fullName evidence="2 3">Sortase</fullName>
    </submittedName>
</protein>
<dbReference type="InterPro" id="IPR009835">
    <property type="entry name" value="SrtB"/>
</dbReference>
<dbReference type="InterPro" id="IPR023365">
    <property type="entry name" value="Sortase_dom-sf"/>
</dbReference>
<keyword evidence="5" id="KW-1185">Reference proteome</keyword>
<proteinExistence type="predicted"/>
<dbReference type="EMBL" id="FQVY01000002">
    <property type="protein sequence ID" value="SHG19832.1"/>
    <property type="molecule type" value="Genomic_DNA"/>
</dbReference>
<evidence type="ECO:0000313" key="4">
    <source>
        <dbReference type="Proteomes" id="UP000184089"/>
    </source>
</evidence>
<dbReference type="Proteomes" id="UP000184089">
    <property type="component" value="Unassembled WGS sequence"/>
</dbReference>
<dbReference type="EMBL" id="WWVX01000001">
    <property type="protein sequence ID" value="MZL68170.1"/>
    <property type="molecule type" value="Genomic_DNA"/>
</dbReference>
<dbReference type="AlphaFoldDB" id="A0AAQ1RWC9"/>
<dbReference type="RefSeq" id="WP_073261133.1">
    <property type="nucleotide sequence ID" value="NZ_FQVY01000002.1"/>
</dbReference>
<reference evidence="3" key="1">
    <citation type="submission" date="2016-11" db="EMBL/GenBank/DDBJ databases">
        <authorList>
            <person name="Varghese N."/>
            <person name="Submissions S."/>
        </authorList>
    </citation>
    <scope>NUCLEOTIDE SEQUENCE</scope>
    <source>
        <strain evidence="3">DSM 4029</strain>
    </source>
</reference>
<dbReference type="SUPFAM" id="SSF63817">
    <property type="entry name" value="Sortase"/>
    <property type="match status" value="1"/>
</dbReference>
<feature type="active site" description="Proton donor/acceptor" evidence="1">
    <location>
        <position position="205"/>
    </location>
</feature>
<dbReference type="Gene3D" id="2.40.260.10">
    <property type="entry name" value="Sortase"/>
    <property type="match status" value="1"/>
</dbReference>
<organism evidence="3 4">
    <name type="scientific">Bittarella massiliensis</name>
    <name type="common">ex Durand et al. 2017</name>
    <dbReference type="NCBI Taxonomy" id="1720313"/>
    <lineage>
        <taxon>Bacteria</taxon>
        <taxon>Bacillati</taxon>
        <taxon>Bacillota</taxon>
        <taxon>Clostridia</taxon>
        <taxon>Eubacteriales</taxon>
        <taxon>Oscillospiraceae</taxon>
        <taxon>Bittarella (ex Durand et al. 2017)</taxon>
    </lineage>
</organism>
<evidence type="ECO:0000256" key="1">
    <source>
        <dbReference type="PIRSR" id="PIRSR605754-1"/>
    </source>
</evidence>
<evidence type="ECO:0000313" key="3">
    <source>
        <dbReference type="EMBL" id="SHG19832.1"/>
    </source>
</evidence>